<protein>
    <submittedName>
        <fullName evidence="1">Uncharacterized protein</fullName>
    </submittedName>
</protein>
<name>B9SAN1_RICCO</name>
<evidence type="ECO:0000313" key="1">
    <source>
        <dbReference type="EMBL" id="EEF39354.1"/>
    </source>
</evidence>
<accession>B9SAN1</accession>
<evidence type="ECO:0000313" key="2">
    <source>
        <dbReference type="Proteomes" id="UP000008311"/>
    </source>
</evidence>
<organism evidence="1 2">
    <name type="scientific">Ricinus communis</name>
    <name type="common">Castor bean</name>
    <dbReference type="NCBI Taxonomy" id="3988"/>
    <lineage>
        <taxon>Eukaryota</taxon>
        <taxon>Viridiplantae</taxon>
        <taxon>Streptophyta</taxon>
        <taxon>Embryophyta</taxon>
        <taxon>Tracheophyta</taxon>
        <taxon>Spermatophyta</taxon>
        <taxon>Magnoliopsida</taxon>
        <taxon>eudicotyledons</taxon>
        <taxon>Gunneridae</taxon>
        <taxon>Pentapetalae</taxon>
        <taxon>rosids</taxon>
        <taxon>fabids</taxon>
        <taxon>Malpighiales</taxon>
        <taxon>Euphorbiaceae</taxon>
        <taxon>Acalyphoideae</taxon>
        <taxon>Acalypheae</taxon>
        <taxon>Ricinus</taxon>
    </lineage>
</organism>
<dbReference type="Proteomes" id="UP000008311">
    <property type="component" value="Unassembled WGS sequence"/>
</dbReference>
<dbReference type="InParanoid" id="B9SAN1"/>
<reference evidence="2" key="1">
    <citation type="journal article" date="2010" name="Nat. Biotechnol.">
        <title>Draft genome sequence of the oilseed species Ricinus communis.</title>
        <authorList>
            <person name="Chan A.P."/>
            <person name="Crabtree J."/>
            <person name="Zhao Q."/>
            <person name="Lorenzi H."/>
            <person name="Orvis J."/>
            <person name="Puiu D."/>
            <person name="Melake-Berhan A."/>
            <person name="Jones K.M."/>
            <person name="Redman J."/>
            <person name="Chen G."/>
            <person name="Cahoon E.B."/>
            <person name="Gedil M."/>
            <person name="Stanke M."/>
            <person name="Haas B.J."/>
            <person name="Wortman J.R."/>
            <person name="Fraser-Liggett C.M."/>
            <person name="Ravel J."/>
            <person name="Rabinowicz P.D."/>
        </authorList>
    </citation>
    <scope>NUCLEOTIDE SEQUENCE [LARGE SCALE GENOMIC DNA]</scope>
    <source>
        <strain evidence="2">cv. Hale</strain>
    </source>
</reference>
<dbReference type="EMBL" id="EQ973907">
    <property type="protein sequence ID" value="EEF39354.1"/>
    <property type="molecule type" value="Genomic_DNA"/>
</dbReference>
<dbReference type="STRING" id="3988.B9SAN1"/>
<gene>
    <name evidence="1" type="ORF">RCOM_1105250</name>
</gene>
<dbReference type="AlphaFoldDB" id="B9SAN1"/>
<proteinExistence type="predicted"/>
<sequence>MVHAMRTPCNAAAAAKTRNCISPSKLQYLNKSSARDILKISSMQIIVLSRGGDQTVGELDGVEKNHKLQVAVAASATVVLGVGNRVLFKLALVPLKHYPSSSHSSLLSDMVLGAHPDSVRNGFRVDNGLFGAWLCIFATDDLDMCLDV</sequence>
<keyword evidence="2" id="KW-1185">Reference proteome</keyword>